<keyword evidence="4" id="KW-1185">Reference proteome</keyword>
<dbReference type="GO" id="GO:0070390">
    <property type="term" value="C:transcription export complex 2"/>
    <property type="evidence" value="ECO:0007669"/>
    <property type="project" value="TreeGrafter"/>
</dbReference>
<dbReference type="Proteomes" id="UP000829196">
    <property type="component" value="Unassembled WGS sequence"/>
</dbReference>
<dbReference type="SMR" id="A0A8T3AP40"/>
<organism evidence="3 4">
    <name type="scientific">Dendrobium nobile</name>
    <name type="common">Orchid</name>
    <dbReference type="NCBI Taxonomy" id="94219"/>
    <lineage>
        <taxon>Eukaryota</taxon>
        <taxon>Viridiplantae</taxon>
        <taxon>Streptophyta</taxon>
        <taxon>Embryophyta</taxon>
        <taxon>Tracheophyta</taxon>
        <taxon>Spermatophyta</taxon>
        <taxon>Magnoliopsida</taxon>
        <taxon>Liliopsida</taxon>
        <taxon>Asparagales</taxon>
        <taxon>Orchidaceae</taxon>
        <taxon>Epidendroideae</taxon>
        <taxon>Malaxideae</taxon>
        <taxon>Dendrobiinae</taxon>
        <taxon>Dendrobium</taxon>
    </lineage>
</organism>
<evidence type="ECO:0000256" key="1">
    <source>
        <dbReference type="SAM" id="MobiDB-lite"/>
    </source>
</evidence>
<name>A0A8T3AP40_DENNO</name>
<gene>
    <name evidence="3" type="ORF">KFK09_021354</name>
</gene>
<dbReference type="AlphaFoldDB" id="A0A8T3AP40"/>
<feature type="domain" description="SAC3/GANP/THP3 conserved" evidence="2">
    <location>
        <begin position="62"/>
        <end position="354"/>
    </location>
</feature>
<feature type="region of interest" description="Disordered" evidence="1">
    <location>
        <begin position="1"/>
        <end position="53"/>
    </location>
</feature>
<proteinExistence type="predicted"/>
<dbReference type="Gene3D" id="1.25.40.990">
    <property type="match status" value="1"/>
</dbReference>
<dbReference type="PANTHER" id="PTHR12436:SF3">
    <property type="entry name" value="GERMINAL-CENTER ASSOCIATED NUCLEAR PROTEIN"/>
    <property type="match status" value="1"/>
</dbReference>
<dbReference type="GO" id="GO:0005737">
    <property type="term" value="C:cytoplasm"/>
    <property type="evidence" value="ECO:0007669"/>
    <property type="project" value="TreeGrafter"/>
</dbReference>
<dbReference type="InterPro" id="IPR045107">
    <property type="entry name" value="SAC3/GANP/THP3"/>
</dbReference>
<comment type="caution">
    <text evidence="3">The sequence shown here is derived from an EMBL/GenBank/DDBJ whole genome shotgun (WGS) entry which is preliminary data.</text>
</comment>
<sequence length="414" mass="47791">MESSTRVGKLGFRRAQTVRPHPVSAHSRVIFENSSSTRDSDPNHESRESLVSSNLVGTCPDMCPAKERIQRERLRDLAVFERLNGNPGKTSPSLAVKKFCRTLSSNEVHSSDLRPTLVLKNTLKYLLSLMDSSEHPFEVVHDFVFDRTRSIRQDLSMQNIINEEAIEMYEEMVKFHIISHQKLARRRSGPDDSSSLHYLNMEQLTKCLLSLYEVYDINRRLQFINKHEMEFHSFYILLHIGYKIPITKESLSLWFRHLSSPILHSKEMRFARTLLRYFRMGDYKRFFGILKTEASQLQLCLIEPFLNEARVQAISCINHSGYKLQPYPLEHLSEVLMIKEQELESLCFECGLEVITDELGCKLLPVKQSGFHHPKSDLESYGLTSSDKFHSSLPRSDSSSNLQVNSSHGGKTFF</sequence>
<dbReference type="PANTHER" id="PTHR12436">
    <property type="entry name" value="80 KDA MCM3-ASSOCIATED PROTEIN"/>
    <property type="match status" value="1"/>
</dbReference>
<protein>
    <recommendedName>
        <fullName evidence="2">SAC3/GANP/THP3 conserved domain-containing protein</fullName>
    </recommendedName>
</protein>
<dbReference type="InterPro" id="IPR005062">
    <property type="entry name" value="SAC3/GANP/THP3_conserved"/>
</dbReference>
<evidence type="ECO:0000259" key="2">
    <source>
        <dbReference type="Pfam" id="PF03399"/>
    </source>
</evidence>
<dbReference type="OrthoDB" id="264795at2759"/>
<dbReference type="GO" id="GO:0006406">
    <property type="term" value="P:mRNA export from nucleus"/>
    <property type="evidence" value="ECO:0007669"/>
    <property type="project" value="TreeGrafter"/>
</dbReference>
<reference evidence="3" key="1">
    <citation type="journal article" date="2022" name="Front. Genet.">
        <title>Chromosome-Scale Assembly of the Dendrobium nobile Genome Provides Insights Into the Molecular Mechanism of the Biosynthesis of the Medicinal Active Ingredient of Dendrobium.</title>
        <authorList>
            <person name="Xu Q."/>
            <person name="Niu S.-C."/>
            <person name="Li K.-L."/>
            <person name="Zheng P.-J."/>
            <person name="Zhang X.-J."/>
            <person name="Jia Y."/>
            <person name="Liu Y."/>
            <person name="Niu Y.-X."/>
            <person name="Yu L.-H."/>
            <person name="Chen D.-F."/>
            <person name="Zhang G.-Q."/>
        </authorList>
    </citation>
    <scope>NUCLEOTIDE SEQUENCE</scope>
    <source>
        <tissue evidence="3">Leaf</tissue>
    </source>
</reference>
<evidence type="ECO:0000313" key="3">
    <source>
        <dbReference type="EMBL" id="KAI0498113.1"/>
    </source>
</evidence>
<dbReference type="EMBL" id="JAGYWB010000015">
    <property type="protein sequence ID" value="KAI0498113.1"/>
    <property type="molecule type" value="Genomic_DNA"/>
</dbReference>
<dbReference type="Pfam" id="PF03399">
    <property type="entry name" value="SAC3_GANP"/>
    <property type="match status" value="1"/>
</dbReference>
<feature type="region of interest" description="Disordered" evidence="1">
    <location>
        <begin position="391"/>
        <end position="414"/>
    </location>
</feature>
<accession>A0A8T3AP40</accession>
<feature type="compositionally biased region" description="Low complexity" evidence="1">
    <location>
        <begin position="391"/>
        <end position="407"/>
    </location>
</feature>
<evidence type="ECO:0000313" key="4">
    <source>
        <dbReference type="Proteomes" id="UP000829196"/>
    </source>
</evidence>
<feature type="compositionally biased region" description="Basic and acidic residues" evidence="1">
    <location>
        <begin position="38"/>
        <end position="48"/>
    </location>
</feature>